<dbReference type="RefSeq" id="WP_127680121.1">
    <property type="nucleotide sequence ID" value="NZ_SACM01000001.1"/>
</dbReference>
<dbReference type="GO" id="GO:0008983">
    <property type="term" value="F:protein-glutamate O-methyltransferase activity"/>
    <property type="evidence" value="ECO:0007669"/>
    <property type="project" value="UniProtKB-EC"/>
</dbReference>
<dbReference type="InterPro" id="IPR036804">
    <property type="entry name" value="CheR_N_sf"/>
</dbReference>
<evidence type="ECO:0000313" key="8">
    <source>
        <dbReference type="Proteomes" id="UP000288587"/>
    </source>
</evidence>
<keyword evidence="5" id="KW-0949">S-adenosyl-L-methionine</keyword>
<dbReference type="InterPro" id="IPR000780">
    <property type="entry name" value="CheR_MeTrfase"/>
</dbReference>
<proteinExistence type="predicted"/>
<keyword evidence="4 7" id="KW-0808">Transferase</keyword>
<dbReference type="InterPro" id="IPR050903">
    <property type="entry name" value="Bact_Chemotaxis_MeTrfase"/>
</dbReference>
<evidence type="ECO:0000259" key="6">
    <source>
        <dbReference type="PROSITE" id="PS50123"/>
    </source>
</evidence>
<accession>A0A3S2XVQ7</accession>
<dbReference type="PRINTS" id="PR00996">
    <property type="entry name" value="CHERMTFRASE"/>
</dbReference>
<sequence>MASQLQPATFAGITALFHRVSGIRLVESKQALVYGRLQKLALDCGQGADVEAFAQKFIRGEVPERLLADLVDRLTTNETYFFREPQHFDDLAVRAAAAKSAGEFNVWSAASSSGEEAYSIAMLLGDRLGLSHPWQIHGTDLSTAMVEAAKVGLYPMERARNVPADYLKRFCLKGQGPYAGQVLMMKELRAKARFQTANLMQPLPTSLPRFDVIFLRNVLIYFDGPAKADIVRRVIERLKPDGVLYTGHAESLTGLDLPLRAVASAIYQHG</sequence>
<name>A0A3S2XVQ7_9BURK</name>
<dbReference type="Gene3D" id="3.40.50.150">
    <property type="entry name" value="Vaccinia Virus protein VP39"/>
    <property type="match status" value="1"/>
</dbReference>
<dbReference type="Proteomes" id="UP000288587">
    <property type="component" value="Unassembled WGS sequence"/>
</dbReference>
<dbReference type="PROSITE" id="PS50123">
    <property type="entry name" value="CHER"/>
    <property type="match status" value="1"/>
</dbReference>
<dbReference type="SUPFAM" id="SSF53335">
    <property type="entry name" value="S-adenosyl-L-methionine-dependent methyltransferases"/>
    <property type="match status" value="1"/>
</dbReference>
<protein>
    <recommendedName>
        <fullName evidence="2">protein-glutamate O-methyltransferase</fullName>
        <ecNumber evidence="2">2.1.1.80</ecNumber>
    </recommendedName>
</protein>
<keyword evidence="8" id="KW-1185">Reference proteome</keyword>
<evidence type="ECO:0000313" key="7">
    <source>
        <dbReference type="EMBL" id="RVT87689.1"/>
    </source>
</evidence>
<dbReference type="AlphaFoldDB" id="A0A3S2XVQ7"/>
<evidence type="ECO:0000256" key="1">
    <source>
        <dbReference type="ARBA" id="ARBA00001541"/>
    </source>
</evidence>
<dbReference type="CDD" id="cd02440">
    <property type="entry name" value="AdoMet_MTases"/>
    <property type="match status" value="1"/>
</dbReference>
<reference evidence="7 8" key="1">
    <citation type="submission" date="2019-01" db="EMBL/GenBank/DDBJ databases">
        <authorList>
            <person name="Chen W.-M."/>
        </authorList>
    </citation>
    <scope>NUCLEOTIDE SEQUENCE [LARGE SCALE GENOMIC DNA]</scope>
    <source>
        <strain evidence="7 8">CCP-18</strain>
    </source>
</reference>
<dbReference type="InterPro" id="IPR029063">
    <property type="entry name" value="SAM-dependent_MTases_sf"/>
</dbReference>
<evidence type="ECO:0000256" key="3">
    <source>
        <dbReference type="ARBA" id="ARBA00022603"/>
    </source>
</evidence>
<dbReference type="InterPro" id="IPR022642">
    <property type="entry name" value="CheR_C"/>
</dbReference>
<dbReference type="Pfam" id="PF01739">
    <property type="entry name" value="CheR"/>
    <property type="match status" value="1"/>
</dbReference>
<organism evidence="7 8">
    <name type="scientific">Inhella crocodyli</name>
    <dbReference type="NCBI Taxonomy" id="2499851"/>
    <lineage>
        <taxon>Bacteria</taxon>
        <taxon>Pseudomonadati</taxon>
        <taxon>Pseudomonadota</taxon>
        <taxon>Betaproteobacteria</taxon>
        <taxon>Burkholderiales</taxon>
        <taxon>Sphaerotilaceae</taxon>
        <taxon>Inhella</taxon>
    </lineage>
</organism>
<dbReference type="EC" id="2.1.1.80" evidence="2"/>
<dbReference type="PANTHER" id="PTHR24422:SF26">
    <property type="entry name" value="CHEMOTAXIS PROTEIN METHYLTRANSFERASE"/>
    <property type="match status" value="1"/>
</dbReference>
<dbReference type="OrthoDB" id="9816309at2"/>
<comment type="catalytic activity">
    <reaction evidence="1">
        <text>L-glutamyl-[protein] + S-adenosyl-L-methionine = [protein]-L-glutamate 5-O-methyl ester + S-adenosyl-L-homocysteine</text>
        <dbReference type="Rhea" id="RHEA:24452"/>
        <dbReference type="Rhea" id="RHEA-COMP:10208"/>
        <dbReference type="Rhea" id="RHEA-COMP:10311"/>
        <dbReference type="ChEBI" id="CHEBI:29973"/>
        <dbReference type="ChEBI" id="CHEBI:57856"/>
        <dbReference type="ChEBI" id="CHEBI:59789"/>
        <dbReference type="ChEBI" id="CHEBI:82795"/>
        <dbReference type="EC" id="2.1.1.80"/>
    </reaction>
</comment>
<comment type="caution">
    <text evidence="7">The sequence shown here is derived from an EMBL/GenBank/DDBJ whole genome shotgun (WGS) entry which is preliminary data.</text>
</comment>
<feature type="domain" description="CheR-type methyltransferase" evidence="6">
    <location>
        <begin position="1"/>
        <end position="270"/>
    </location>
</feature>
<evidence type="ECO:0000256" key="5">
    <source>
        <dbReference type="ARBA" id="ARBA00022691"/>
    </source>
</evidence>
<dbReference type="SMART" id="SM00138">
    <property type="entry name" value="MeTrc"/>
    <property type="match status" value="1"/>
</dbReference>
<dbReference type="EMBL" id="SACM01000001">
    <property type="protein sequence ID" value="RVT87689.1"/>
    <property type="molecule type" value="Genomic_DNA"/>
</dbReference>
<keyword evidence="3 7" id="KW-0489">Methyltransferase</keyword>
<dbReference type="PANTHER" id="PTHR24422">
    <property type="entry name" value="CHEMOTAXIS PROTEIN METHYLTRANSFERASE"/>
    <property type="match status" value="1"/>
</dbReference>
<dbReference type="SUPFAM" id="SSF47757">
    <property type="entry name" value="Chemotaxis receptor methyltransferase CheR, N-terminal domain"/>
    <property type="match status" value="1"/>
</dbReference>
<dbReference type="GO" id="GO:0032259">
    <property type="term" value="P:methylation"/>
    <property type="evidence" value="ECO:0007669"/>
    <property type="project" value="UniProtKB-KW"/>
</dbReference>
<evidence type="ECO:0000256" key="2">
    <source>
        <dbReference type="ARBA" id="ARBA00012534"/>
    </source>
</evidence>
<evidence type="ECO:0000256" key="4">
    <source>
        <dbReference type="ARBA" id="ARBA00022679"/>
    </source>
</evidence>
<gene>
    <name evidence="7" type="ORF">EOD73_01280</name>
</gene>
<dbReference type="Gene3D" id="1.10.155.10">
    <property type="entry name" value="Chemotaxis receptor methyltransferase CheR, N-terminal domain"/>
    <property type="match status" value="1"/>
</dbReference>